<reference evidence="1 2" key="1">
    <citation type="submission" date="2017-11" db="EMBL/GenBank/DDBJ databases">
        <title>Genome sequencing of a diverse group of Pseudomonas species.</title>
        <authorList>
            <person name="Loper J."/>
        </authorList>
    </citation>
    <scope>NUCLEOTIDE SEQUENCE [LARGE SCALE GENOMIC DNA]</scope>
    <source>
        <strain evidence="1 2">NCPPB 2192</strain>
    </source>
</reference>
<comment type="caution">
    <text evidence="1">The sequence shown here is derived from an EMBL/GenBank/DDBJ whole genome shotgun (WGS) entry which is preliminary data.</text>
</comment>
<keyword evidence="2" id="KW-1185">Reference proteome</keyword>
<dbReference type="Proteomes" id="UP000232891">
    <property type="component" value="Unassembled WGS sequence"/>
</dbReference>
<sequence length="174" mass="18704">MKKPIQKGASNDMATHEVFVLGDLLPLVVGHAKSEGHPTEMVALACFLSLSTVLQAKGIPRETLVQGITSSNVPLSFPGNLPPEPVERLSLLNEPHFEQFDDLTLACMASNGTNFAHESLACTDPDDDTVWNAHASMINACNALTVLIMRLSGGRMPGEPDEELFVRPAGETLQ</sequence>
<accession>A0ABX4QDU0</accession>
<dbReference type="GeneID" id="55845016"/>
<name>A0ABX4QDU0_PSETO</name>
<evidence type="ECO:0000313" key="1">
    <source>
        <dbReference type="EMBL" id="PKA74893.1"/>
    </source>
</evidence>
<dbReference type="EMBL" id="PHHD01000001">
    <property type="protein sequence ID" value="PKA74893.1"/>
    <property type="molecule type" value="Genomic_DNA"/>
</dbReference>
<evidence type="ECO:0000313" key="2">
    <source>
        <dbReference type="Proteomes" id="UP000232891"/>
    </source>
</evidence>
<protein>
    <submittedName>
        <fullName evidence="1">Uncharacterized protein</fullName>
    </submittedName>
</protein>
<dbReference type="RefSeq" id="WP_080520387.1">
    <property type="nucleotide sequence ID" value="NZ_PHHD01000001.1"/>
</dbReference>
<organism evidence="1 2">
    <name type="scientific">Pseudomonas tolaasii NCPPB 2192</name>
    <dbReference type="NCBI Taxonomy" id="564423"/>
    <lineage>
        <taxon>Bacteria</taxon>
        <taxon>Pseudomonadati</taxon>
        <taxon>Pseudomonadota</taxon>
        <taxon>Gammaproteobacteria</taxon>
        <taxon>Pseudomonadales</taxon>
        <taxon>Pseudomonadaceae</taxon>
        <taxon>Pseudomonas</taxon>
    </lineage>
</organism>
<proteinExistence type="predicted"/>
<gene>
    <name evidence="1" type="ORF">ATI14_1744</name>
</gene>